<feature type="transmembrane region" description="Helical" evidence="5">
    <location>
        <begin position="147"/>
        <end position="166"/>
    </location>
</feature>
<comment type="caution">
    <text evidence="6">The sequence shown here is derived from an EMBL/GenBank/DDBJ whole genome shotgun (WGS) entry which is preliminary data.</text>
</comment>
<feature type="non-terminal residue" evidence="6">
    <location>
        <position position="204"/>
    </location>
</feature>
<keyword evidence="5" id="KW-0472">Membrane</keyword>
<keyword evidence="7" id="KW-1185">Reference proteome</keyword>
<dbReference type="SUPFAM" id="SSF82704">
    <property type="entry name" value="AlbA-like"/>
    <property type="match status" value="1"/>
</dbReference>
<evidence type="ECO:0000256" key="2">
    <source>
        <dbReference type="ARBA" id="ARBA00022694"/>
    </source>
</evidence>
<keyword evidence="5" id="KW-1133">Transmembrane helix</keyword>
<feature type="non-terminal residue" evidence="6">
    <location>
        <position position="1"/>
    </location>
</feature>
<reference evidence="6" key="1">
    <citation type="submission" date="2013-11" db="EMBL/GenBank/DDBJ databases">
        <title>Genome sequence of the fusiform rust pathogen reveals effectors for host alternation and coevolution with pine.</title>
        <authorList>
            <consortium name="DOE Joint Genome Institute"/>
            <person name="Smith K."/>
            <person name="Pendleton A."/>
            <person name="Kubisiak T."/>
            <person name="Anderson C."/>
            <person name="Salamov A."/>
            <person name="Aerts A."/>
            <person name="Riley R."/>
            <person name="Clum A."/>
            <person name="Lindquist E."/>
            <person name="Ence D."/>
            <person name="Campbell M."/>
            <person name="Kronenberg Z."/>
            <person name="Feau N."/>
            <person name="Dhillon B."/>
            <person name="Hamelin R."/>
            <person name="Burleigh J."/>
            <person name="Smith J."/>
            <person name="Yandell M."/>
            <person name="Nelson C."/>
            <person name="Grigoriev I."/>
            <person name="Davis J."/>
        </authorList>
    </citation>
    <scope>NUCLEOTIDE SEQUENCE</scope>
    <source>
        <strain evidence="6">G11</strain>
    </source>
</reference>
<sequence length="204" mass="22042">AQTDNSLDAEMKLTVQDILSHLKLPRKSHRTSESQPSSSNPSQSKPESTSKSLSLQDPVEGSATRKRKQHPGALRKLGQLMPNADIAKKRPPKTLLGGHRIGAAPSSRLEPNYVVPELVLAVSRRSSFSVYLKKAMKHFTTRKTGQIRILAMGSAISMALSLAMAIEQNLTIGDGCTLVKAVKTGTVVVGDEIDPDTKVSSFKM</sequence>
<dbReference type="OrthoDB" id="416729at2759"/>
<dbReference type="GO" id="GO:0000172">
    <property type="term" value="C:ribonuclease MRP complex"/>
    <property type="evidence" value="ECO:0007669"/>
    <property type="project" value="InterPro"/>
</dbReference>
<accession>A0A9P6N6F3</accession>
<proteinExistence type="predicted"/>
<feature type="compositionally biased region" description="Low complexity" evidence="4">
    <location>
        <begin position="33"/>
        <end position="50"/>
    </location>
</feature>
<protein>
    <submittedName>
        <fullName evidence="6">Uncharacterized protein</fullName>
    </submittedName>
</protein>
<feature type="region of interest" description="Disordered" evidence="4">
    <location>
        <begin position="18"/>
        <end position="99"/>
    </location>
</feature>
<dbReference type="Proteomes" id="UP000886653">
    <property type="component" value="Unassembled WGS sequence"/>
</dbReference>
<keyword evidence="2" id="KW-0819">tRNA processing</keyword>
<evidence type="ECO:0000256" key="1">
    <source>
        <dbReference type="ARBA" id="ARBA00004123"/>
    </source>
</evidence>
<dbReference type="InterPro" id="IPR014612">
    <property type="entry name" value="Pop7/Rpp20"/>
</dbReference>
<name>A0A9P6N6F3_9BASI</name>
<evidence type="ECO:0000256" key="4">
    <source>
        <dbReference type="SAM" id="MobiDB-lite"/>
    </source>
</evidence>
<dbReference type="GO" id="GO:0001682">
    <property type="term" value="P:tRNA 5'-leader removal"/>
    <property type="evidence" value="ECO:0007669"/>
    <property type="project" value="InterPro"/>
</dbReference>
<dbReference type="GO" id="GO:0005655">
    <property type="term" value="C:nucleolar ribonuclease P complex"/>
    <property type="evidence" value="ECO:0007669"/>
    <property type="project" value="InterPro"/>
</dbReference>
<dbReference type="EMBL" id="MU167444">
    <property type="protein sequence ID" value="KAG0140445.1"/>
    <property type="molecule type" value="Genomic_DNA"/>
</dbReference>
<organism evidence="6 7">
    <name type="scientific">Cronartium quercuum f. sp. fusiforme G11</name>
    <dbReference type="NCBI Taxonomy" id="708437"/>
    <lineage>
        <taxon>Eukaryota</taxon>
        <taxon>Fungi</taxon>
        <taxon>Dikarya</taxon>
        <taxon>Basidiomycota</taxon>
        <taxon>Pucciniomycotina</taxon>
        <taxon>Pucciniomycetes</taxon>
        <taxon>Pucciniales</taxon>
        <taxon>Coleosporiaceae</taxon>
        <taxon>Cronartium</taxon>
    </lineage>
</organism>
<dbReference type="InterPro" id="IPR036882">
    <property type="entry name" value="Alba-like_dom_sf"/>
</dbReference>
<keyword evidence="3" id="KW-0539">Nucleus</keyword>
<evidence type="ECO:0000256" key="3">
    <source>
        <dbReference type="ARBA" id="ARBA00023242"/>
    </source>
</evidence>
<evidence type="ECO:0000256" key="5">
    <source>
        <dbReference type="SAM" id="Phobius"/>
    </source>
</evidence>
<gene>
    <name evidence="6" type="ORF">CROQUDRAFT_7971</name>
</gene>
<comment type="subcellular location">
    <subcellularLocation>
        <location evidence="1">Nucleus</location>
    </subcellularLocation>
</comment>
<dbReference type="GO" id="GO:0003676">
    <property type="term" value="F:nucleic acid binding"/>
    <property type="evidence" value="ECO:0007669"/>
    <property type="project" value="InterPro"/>
</dbReference>
<evidence type="ECO:0000313" key="6">
    <source>
        <dbReference type="EMBL" id="KAG0140445.1"/>
    </source>
</evidence>
<keyword evidence="5" id="KW-0812">Transmembrane</keyword>
<dbReference type="Pfam" id="PF12328">
    <property type="entry name" value="Rpp20"/>
    <property type="match status" value="1"/>
</dbReference>
<dbReference type="Gene3D" id="3.30.110.20">
    <property type="entry name" value="Alba-like domain"/>
    <property type="match status" value="1"/>
</dbReference>
<evidence type="ECO:0000313" key="7">
    <source>
        <dbReference type="Proteomes" id="UP000886653"/>
    </source>
</evidence>
<dbReference type="AlphaFoldDB" id="A0A9P6N6F3"/>